<gene>
    <name evidence="1" type="ORF">GCM10011506_01890</name>
</gene>
<protein>
    <submittedName>
        <fullName evidence="1">Uncharacterized protein</fullName>
    </submittedName>
</protein>
<proteinExistence type="predicted"/>
<evidence type="ECO:0000313" key="2">
    <source>
        <dbReference type="Proteomes" id="UP000636010"/>
    </source>
</evidence>
<name>A0ABQ1L8Y4_9BACT</name>
<sequence length="73" mass="8646">MYSFSYGAWVNKAIIYRNKKNPEVTVNQQSWDIGVFGYAGERTVKITPFLELWNRVEDIDTTKIDRSEWDLLK</sequence>
<dbReference type="Proteomes" id="UP000636010">
    <property type="component" value="Unassembled WGS sequence"/>
</dbReference>
<accession>A0ABQ1L8Y4</accession>
<dbReference type="EMBL" id="BMEC01000001">
    <property type="protein sequence ID" value="GGC20390.1"/>
    <property type="molecule type" value="Genomic_DNA"/>
</dbReference>
<reference evidence="2" key="1">
    <citation type="journal article" date="2019" name="Int. J. Syst. Evol. Microbiol.">
        <title>The Global Catalogue of Microorganisms (GCM) 10K type strain sequencing project: providing services to taxonomists for standard genome sequencing and annotation.</title>
        <authorList>
            <consortium name="The Broad Institute Genomics Platform"/>
            <consortium name="The Broad Institute Genome Sequencing Center for Infectious Disease"/>
            <person name="Wu L."/>
            <person name="Ma J."/>
        </authorList>
    </citation>
    <scope>NUCLEOTIDE SEQUENCE [LARGE SCALE GENOMIC DNA]</scope>
    <source>
        <strain evidence="2">CGMCC 1.10832</strain>
    </source>
</reference>
<keyword evidence="2" id="KW-1185">Reference proteome</keyword>
<comment type="caution">
    <text evidence="1">The sequence shown here is derived from an EMBL/GenBank/DDBJ whole genome shotgun (WGS) entry which is preliminary data.</text>
</comment>
<organism evidence="1 2">
    <name type="scientific">Marivirga lumbricoides</name>
    <dbReference type="NCBI Taxonomy" id="1046115"/>
    <lineage>
        <taxon>Bacteria</taxon>
        <taxon>Pseudomonadati</taxon>
        <taxon>Bacteroidota</taxon>
        <taxon>Cytophagia</taxon>
        <taxon>Cytophagales</taxon>
        <taxon>Marivirgaceae</taxon>
        <taxon>Marivirga</taxon>
    </lineage>
</organism>
<evidence type="ECO:0000313" key="1">
    <source>
        <dbReference type="EMBL" id="GGC20390.1"/>
    </source>
</evidence>